<dbReference type="AlphaFoldDB" id="A0A8H6M315"/>
<name>A0A8H6M315_9AGAR</name>
<accession>A0A8H6M315</accession>
<evidence type="ECO:0000313" key="1">
    <source>
        <dbReference type="EMBL" id="KAF6751369.1"/>
    </source>
</evidence>
<gene>
    <name evidence="1" type="ORF">DFP72DRAFT_850989</name>
</gene>
<comment type="caution">
    <text evidence="1">The sequence shown here is derived from an EMBL/GenBank/DDBJ whole genome shotgun (WGS) entry which is preliminary data.</text>
</comment>
<sequence>MAGREFTTSQARGAVDGERKVRIQFNASILNKQVLRESALKSGTFAPDITDPLSNLDGRILTYRAERTRNELNLPKEAENSPQWSWQLAAVGRRCMGAIPRCPPTKANQLRGTTLYTAASIREYIDQTAAGSSWNMACLARVEVSLWEEPTFDYIWSAYGFDTYSLGDKKIIWLSNGIVQPSTEDAPVTSGRKETQIPLVVSLVA</sequence>
<reference evidence="1 2" key="1">
    <citation type="submission" date="2020-07" db="EMBL/GenBank/DDBJ databases">
        <title>Comparative genomics of pyrophilous fungi reveals a link between fire events and developmental genes.</title>
        <authorList>
            <consortium name="DOE Joint Genome Institute"/>
            <person name="Steindorff A.S."/>
            <person name="Carver A."/>
            <person name="Calhoun S."/>
            <person name="Stillman K."/>
            <person name="Liu H."/>
            <person name="Lipzen A."/>
            <person name="Pangilinan J."/>
            <person name="Labutti K."/>
            <person name="Bruns T.D."/>
            <person name="Grigoriev I.V."/>
        </authorList>
    </citation>
    <scope>NUCLEOTIDE SEQUENCE [LARGE SCALE GENOMIC DNA]</scope>
    <source>
        <strain evidence="1 2">CBS 144469</strain>
    </source>
</reference>
<protein>
    <submittedName>
        <fullName evidence="1">Uncharacterized protein</fullName>
    </submittedName>
</protein>
<proteinExistence type="predicted"/>
<keyword evidence="2" id="KW-1185">Reference proteome</keyword>
<evidence type="ECO:0000313" key="2">
    <source>
        <dbReference type="Proteomes" id="UP000521943"/>
    </source>
</evidence>
<dbReference type="Proteomes" id="UP000521943">
    <property type="component" value="Unassembled WGS sequence"/>
</dbReference>
<organism evidence="1 2">
    <name type="scientific">Ephemerocybe angulata</name>
    <dbReference type="NCBI Taxonomy" id="980116"/>
    <lineage>
        <taxon>Eukaryota</taxon>
        <taxon>Fungi</taxon>
        <taxon>Dikarya</taxon>
        <taxon>Basidiomycota</taxon>
        <taxon>Agaricomycotina</taxon>
        <taxon>Agaricomycetes</taxon>
        <taxon>Agaricomycetidae</taxon>
        <taxon>Agaricales</taxon>
        <taxon>Agaricineae</taxon>
        <taxon>Psathyrellaceae</taxon>
        <taxon>Ephemerocybe</taxon>
    </lineage>
</organism>
<dbReference type="EMBL" id="JACGCI010000051">
    <property type="protein sequence ID" value="KAF6751369.1"/>
    <property type="molecule type" value="Genomic_DNA"/>
</dbReference>